<evidence type="ECO:0000256" key="1">
    <source>
        <dbReference type="ARBA" id="ARBA00001965"/>
    </source>
</evidence>
<comment type="similarity">
    <text evidence="5">Belongs to the YmdB-like family.</text>
</comment>
<feature type="binding site" evidence="7">
    <location>
        <position position="181"/>
    </location>
    <ligand>
        <name>Fe cation</name>
        <dbReference type="ChEBI" id="CHEBI:24875"/>
        <label>2</label>
    </ligand>
</feature>
<feature type="binding site" evidence="7">
    <location>
        <position position="156"/>
    </location>
    <ligand>
        <name>Fe cation</name>
        <dbReference type="ChEBI" id="CHEBI:24875"/>
        <label>2</label>
    </ligand>
</feature>
<organism evidence="8 9">
    <name type="scientific">Planococcus citreus</name>
    <dbReference type="NCBI Taxonomy" id="1373"/>
    <lineage>
        <taxon>Bacteria</taxon>
        <taxon>Bacillati</taxon>
        <taxon>Bacillota</taxon>
        <taxon>Bacilli</taxon>
        <taxon>Bacillales</taxon>
        <taxon>Caryophanaceae</taxon>
        <taxon>Planococcus</taxon>
    </lineage>
</organism>
<protein>
    <recommendedName>
        <fullName evidence="10">Metallophosphoesterase</fullName>
    </recommendedName>
</protein>
<keyword evidence="9" id="KW-1185">Reference proteome</keyword>
<dbReference type="NCBIfam" id="TIGR00282">
    <property type="entry name" value="TIGR00282 family metallophosphoesterase"/>
    <property type="match status" value="1"/>
</dbReference>
<dbReference type="PANTHER" id="PTHR36303">
    <property type="entry name" value="2',3'-CYCLIC-NUCLEOTIDE 2'-PHOSPHODIESTERASE"/>
    <property type="match status" value="1"/>
</dbReference>
<dbReference type="Gene3D" id="3.60.21.10">
    <property type="match status" value="1"/>
</dbReference>
<evidence type="ECO:0000256" key="5">
    <source>
        <dbReference type="ARBA" id="ARBA00061401"/>
    </source>
</evidence>
<dbReference type="Proteomes" id="UP000280791">
    <property type="component" value="Unassembled WGS sequence"/>
</dbReference>
<feature type="binding site" evidence="7">
    <location>
        <position position="14"/>
    </location>
    <ligand>
        <name>Fe cation</name>
        <dbReference type="ChEBI" id="CHEBI:24875"/>
        <label>1</label>
    </ligand>
</feature>
<dbReference type="InterPro" id="IPR005235">
    <property type="entry name" value="YmdB-like"/>
</dbReference>
<accession>A0A497YGH0</accession>
<dbReference type="InterPro" id="IPR029052">
    <property type="entry name" value="Metallo-depent_PP-like"/>
</dbReference>
<comment type="caution">
    <text evidence="8">The sequence shown here is derived from an EMBL/GenBank/DDBJ whole genome shotgun (WGS) entry which is preliminary data.</text>
</comment>
<evidence type="ECO:0000256" key="2">
    <source>
        <dbReference type="ARBA" id="ARBA00022723"/>
    </source>
</evidence>
<evidence type="ECO:0000256" key="4">
    <source>
        <dbReference type="ARBA" id="ARBA00023004"/>
    </source>
</evidence>
<dbReference type="CDD" id="cd07382">
    <property type="entry name" value="MPP_DR1281"/>
    <property type="match status" value="1"/>
</dbReference>
<evidence type="ECO:0000313" key="8">
    <source>
        <dbReference type="EMBL" id="RLJ90056.1"/>
    </source>
</evidence>
<feature type="binding site" evidence="7">
    <location>
        <position position="45"/>
    </location>
    <ligand>
        <name>Fe cation</name>
        <dbReference type="ChEBI" id="CHEBI:24875"/>
        <label>2</label>
    </ligand>
</feature>
<keyword evidence="2 7" id="KW-0479">Metal-binding</keyword>
<dbReference type="FunFam" id="3.60.21.10:FF:000016">
    <property type="entry name" value="Putative metallophosphoesterase"/>
    <property type="match status" value="1"/>
</dbReference>
<dbReference type="Pfam" id="PF13277">
    <property type="entry name" value="YmdB"/>
    <property type="match status" value="1"/>
</dbReference>
<sequence length="271" mass="29996">MEKGDCMKVLFIGDIVGSIGREALESYLPRLKRKYAPDVVIANGENAAAGRGITKSIYQDLLFMGVDMVTMGNHTWDQKEIFDFIDDVDYLIRPANFSEEAPGRGMATVTKNGKTLSVINLHGRVFLPAHDDPFKMADELIEEAKQVSPLVFVDFHAEATSEKIAMGWHLDGRASVVVGTHTHVQTADARVLPGGTAYISDVGMTGPYDEILGMKKDSVLYRFKTNMPTRFEVPKSGRSVVSGFFTEIDDNTGKALSCERIYINEDYPFQA</sequence>
<gene>
    <name evidence="8" type="ORF">DFR62_0198</name>
</gene>
<feature type="binding site" evidence="7">
    <location>
        <position position="46"/>
    </location>
    <ligand>
        <name>Fe cation</name>
        <dbReference type="ChEBI" id="CHEBI:24875"/>
        <label>1</label>
    </ligand>
</feature>
<dbReference type="AlphaFoldDB" id="A0A497YGH0"/>
<dbReference type="PIRSF" id="PIRSF004789">
    <property type="entry name" value="DR1281"/>
    <property type="match status" value="1"/>
</dbReference>
<evidence type="ECO:0008006" key="10">
    <source>
        <dbReference type="Google" id="ProtNLM"/>
    </source>
</evidence>
<evidence type="ECO:0000256" key="6">
    <source>
        <dbReference type="PIRSR" id="PIRSR004789-50"/>
    </source>
</evidence>
<proteinExistence type="inferred from homology"/>
<feature type="binding site" evidence="7">
    <location>
        <position position="45"/>
    </location>
    <ligand>
        <name>Fe cation</name>
        <dbReference type="ChEBI" id="CHEBI:24875"/>
        <label>1</label>
    </ligand>
</feature>
<keyword evidence="3" id="KW-0378">Hydrolase</keyword>
<dbReference type="EMBL" id="RCCP01000001">
    <property type="protein sequence ID" value="RLJ90056.1"/>
    <property type="molecule type" value="Genomic_DNA"/>
</dbReference>
<reference evidence="8 9" key="1">
    <citation type="submission" date="2018-10" db="EMBL/GenBank/DDBJ databases">
        <title>Genomic Encyclopedia of Type Strains, Phase IV (KMG-IV): sequencing the most valuable type-strain genomes for metagenomic binning, comparative biology and taxonomic classification.</title>
        <authorList>
            <person name="Goeker M."/>
        </authorList>
    </citation>
    <scope>NUCLEOTIDE SEQUENCE [LARGE SCALE GENOMIC DNA]</scope>
    <source>
        <strain evidence="8 9">DSM 20549</strain>
    </source>
</reference>
<evidence type="ECO:0000313" key="9">
    <source>
        <dbReference type="Proteomes" id="UP000280791"/>
    </source>
</evidence>
<dbReference type="SUPFAM" id="SSF56300">
    <property type="entry name" value="Metallo-dependent phosphatases"/>
    <property type="match status" value="1"/>
</dbReference>
<comment type="cofactor">
    <cofactor evidence="1">
        <name>Fe(3+)</name>
        <dbReference type="ChEBI" id="CHEBI:29034"/>
    </cofactor>
</comment>
<feature type="active site" description="Proton donor" evidence="6">
    <location>
        <position position="74"/>
    </location>
</feature>
<feature type="binding site" evidence="7">
    <location>
        <position position="73"/>
    </location>
    <ligand>
        <name>Fe cation</name>
        <dbReference type="ChEBI" id="CHEBI:24875"/>
        <label>2</label>
    </ligand>
</feature>
<dbReference type="GO" id="GO:0004113">
    <property type="term" value="F:2',3'-cyclic-nucleotide 3'-phosphodiesterase activity"/>
    <property type="evidence" value="ECO:0007669"/>
    <property type="project" value="TreeGrafter"/>
</dbReference>
<keyword evidence="4" id="KW-0408">Iron</keyword>
<dbReference type="PANTHER" id="PTHR36303:SF1">
    <property type="entry name" value="2',3'-CYCLIC-NUCLEOTIDE 2'-PHOSPHODIESTERASE"/>
    <property type="match status" value="1"/>
</dbReference>
<name>A0A497YGH0_9BACL</name>
<evidence type="ECO:0000256" key="3">
    <source>
        <dbReference type="ARBA" id="ARBA00022801"/>
    </source>
</evidence>
<dbReference type="GO" id="GO:0046872">
    <property type="term" value="F:metal ion binding"/>
    <property type="evidence" value="ECO:0007669"/>
    <property type="project" value="UniProtKB-KW"/>
</dbReference>
<feature type="binding site" evidence="7">
    <location>
        <position position="183"/>
    </location>
    <ligand>
        <name>Fe cation</name>
        <dbReference type="ChEBI" id="CHEBI:24875"/>
        <label>1</label>
    </ligand>
</feature>
<evidence type="ECO:0000256" key="7">
    <source>
        <dbReference type="PIRSR" id="PIRSR004789-51"/>
    </source>
</evidence>